<reference evidence="1 2" key="1">
    <citation type="submission" date="2016-08" db="EMBL/GenBank/DDBJ databases">
        <title>Genome-based comparison of Moorella thermoacetic strains.</title>
        <authorList>
            <person name="Poehlein A."/>
            <person name="Bengelsdorf F.R."/>
            <person name="Esser C."/>
            <person name="Duerre P."/>
            <person name="Daniel R."/>
        </authorList>
    </citation>
    <scope>NUCLEOTIDE SEQUENCE [LARGE SCALE GENOMIC DNA]</scope>
    <source>
        <strain evidence="1 2">DSM 11768</strain>
    </source>
</reference>
<comment type="caution">
    <text evidence="1">The sequence shown here is derived from an EMBL/GenBank/DDBJ whole genome shotgun (WGS) entry which is preliminary data.</text>
</comment>
<gene>
    <name evidence="1" type="ORF">MOOR_28560</name>
</gene>
<accession>A0A1J5JFE6</accession>
<dbReference type="EMBL" id="MIHH01000076">
    <property type="protein sequence ID" value="OIQ07540.1"/>
    <property type="molecule type" value="Genomic_DNA"/>
</dbReference>
<name>A0A1J5JFE6_NEOTH</name>
<organism evidence="1 2">
    <name type="scientific">Neomoorella thermoacetica</name>
    <name type="common">Clostridium thermoaceticum</name>
    <dbReference type="NCBI Taxonomy" id="1525"/>
    <lineage>
        <taxon>Bacteria</taxon>
        <taxon>Bacillati</taxon>
        <taxon>Bacillota</taxon>
        <taxon>Clostridia</taxon>
        <taxon>Neomoorellales</taxon>
        <taxon>Neomoorellaceae</taxon>
        <taxon>Neomoorella</taxon>
    </lineage>
</organism>
<protein>
    <submittedName>
        <fullName evidence="1">Uncharacterized protein</fullName>
    </submittedName>
</protein>
<evidence type="ECO:0000313" key="1">
    <source>
        <dbReference type="EMBL" id="OIQ07540.1"/>
    </source>
</evidence>
<sequence>MFSIFIDAHHYPRVLEMPRIPFFYPPFVNYSYFDFYPVLLAPLQRDHYTIGFDK</sequence>
<evidence type="ECO:0000313" key="2">
    <source>
        <dbReference type="Proteomes" id="UP000182743"/>
    </source>
</evidence>
<dbReference type="Proteomes" id="UP000182743">
    <property type="component" value="Unassembled WGS sequence"/>
</dbReference>
<dbReference type="AlphaFoldDB" id="A0A1J5JFE6"/>
<proteinExistence type="predicted"/>